<reference evidence="2" key="1">
    <citation type="submission" date="2021-02" db="EMBL/GenBank/DDBJ databases">
        <authorList>
            <person name="Nowell W R."/>
        </authorList>
    </citation>
    <scope>NUCLEOTIDE SEQUENCE</scope>
</reference>
<organism evidence="2 3">
    <name type="scientific">Rotaria magnacalcarata</name>
    <dbReference type="NCBI Taxonomy" id="392030"/>
    <lineage>
        <taxon>Eukaryota</taxon>
        <taxon>Metazoa</taxon>
        <taxon>Spiralia</taxon>
        <taxon>Gnathifera</taxon>
        <taxon>Rotifera</taxon>
        <taxon>Eurotatoria</taxon>
        <taxon>Bdelloidea</taxon>
        <taxon>Philodinida</taxon>
        <taxon>Philodinidae</taxon>
        <taxon>Rotaria</taxon>
    </lineage>
</organism>
<accession>A0A8S3C110</accession>
<dbReference type="EMBL" id="CAJOBJ010165697">
    <property type="protein sequence ID" value="CAF4863599.1"/>
    <property type="molecule type" value="Genomic_DNA"/>
</dbReference>
<dbReference type="AlphaFoldDB" id="A0A8S3C110"/>
<evidence type="ECO:0000313" key="1">
    <source>
        <dbReference type="EMBL" id="CAF4588300.1"/>
    </source>
</evidence>
<dbReference type="EMBL" id="CAJOBH010095661">
    <property type="protein sequence ID" value="CAF4588300.1"/>
    <property type="molecule type" value="Genomic_DNA"/>
</dbReference>
<evidence type="ECO:0000313" key="2">
    <source>
        <dbReference type="EMBL" id="CAF4863599.1"/>
    </source>
</evidence>
<protein>
    <submittedName>
        <fullName evidence="2">Uncharacterized protein</fullName>
    </submittedName>
</protein>
<gene>
    <name evidence="1" type="ORF">BYL167_LOCUS39604</name>
    <name evidence="2" type="ORF">GIL414_LOCUS50012</name>
</gene>
<name>A0A8S3C110_9BILA</name>
<dbReference type="Proteomes" id="UP000681720">
    <property type="component" value="Unassembled WGS sequence"/>
</dbReference>
<evidence type="ECO:0000313" key="3">
    <source>
        <dbReference type="Proteomes" id="UP000681720"/>
    </source>
</evidence>
<proteinExistence type="predicted"/>
<dbReference type="Proteomes" id="UP000681967">
    <property type="component" value="Unassembled WGS sequence"/>
</dbReference>
<sequence length="36" mass="4023">MLQGKSSSVSETTLYRYAKSFESSEYHVMMSASGDK</sequence>
<comment type="caution">
    <text evidence="2">The sequence shown here is derived from an EMBL/GenBank/DDBJ whole genome shotgun (WGS) entry which is preliminary data.</text>
</comment>
<feature type="non-terminal residue" evidence="2">
    <location>
        <position position="36"/>
    </location>
</feature>